<keyword evidence="1" id="KW-0472">Membrane</keyword>
<sequence>MAVEFEHGCPPDGERSLSFALRLRAYSVMLALVASIHAFYGVGGPDRAWIAKQVWQSLPLFIGEKQRRRGCQSLV</sequence>
<evidence type="ECO:0000256" key="1">
    <source>
        <dbReference type="SAM" id="Phobius"/>
    </source>
</evidence>
<evidence type="ECO:0000313" key="2">
    <source>
        <dbReference type="EMBL" id="GGE55721.1"/>
    </source>
</evidence>
<dbReference type="EMBL" id="BMCP01000014">
    <property type="protein sequence ID" value="GGE55721.1"/>
    <property type="molecule type" value="Genomic_DNA"/>
</dbReference>
<dbReference type="AlphaFoldDB" id="A0A8J3DZV1"/>
<reference evidence="2" key="2">
    <citation type="submission" date="2020-09" db="EMBL/GenBank/DDBJ databases">
        <authorList>
            <person name="Sun Q."/>
            <person name="Sedlacek I."/>
        </authorList>
    </citation>
    <scope>NUCLEOTIDE SEQUENCE</scope>
    <source>
        <strain evidence="2">CCM 7684</strain>
    </source>
</reference>
<organism evidence="2 3">
    <name type="scientific">Agaricicola taiwanensis</name>
    <dbReference type="NCBI Taxonomy" id="591372"/>
    <lineage>
        <taxon>Bacteria</taxon>
        <taxon>Pseudomonadati</taxon>
        <taxon>Pseudomonadota</taxon>
        <taxon>Alphaproteobacteria</taxon>
        <taxon>Rhodobacterales</taxon>
        <taxon>Paracoccaceae</taxon>
        <taxon>Agaricicola</taxon>
    </lineage>
</organism>
<proteinExistence type="predicted"/>
<gene>
    <name evidence="2" type="ORF">GCM10007276_35990</name>
</gene>
<keyword evidence="3" id="KW-1185">Reference proteome</keyword>
<protein>
    <submittedName>
        <fullName evidence="2">Uncharacterized protein</fullName>
    </submittedName>
</protein>
<evidence type="ECO:0000313" key="3">
    <source>
        <dbReference type="Proteomes" id="UP000602745"/>
    </source>
</evidence>
<accession>A0A8J3DZV1</accession>
<comment type="caution">
    <text evidence="2">The sequence shown here is derived from an EMBL/GenBank/DDBJ whole genome shotgun (WGS) entry which is preliminary data.</text>
</comment>
<feature type="transmembrane region" description="Helical" evidence="1">
    <location>
        <begin position="23"/>
        <end position="42"/>
    </location>
</feature>
<keyword evidence="1" id="KW-0812">Transmembrane</keyword>
<name>A0A8J3DZV1_9RHOB</name>
<dbReference type="Proteomes" id="UP000602745">
    <property type="component" value="Unassembled WGS sequence"/>
</dbReference>
<reference evidence="2" key="1">
    <citation type="journal article" date="2014" name="Int. J. Syst. Evol. Microbiol.">
        <title>Complete genome sequence of Corynebacterium casei LMG S-19264T (=DSM 44701T), isolated from a smear-ripened cheese.</title>
        <authorList>
            <consortium name="US DOE Joint Genome Institute (JGI-PGF)"/>
            <person name="Walter F."/>
            <person name="Albersmeier A."/>
            <person name="Kalinowski J."/>
            <person name="Ruckert C."/>
        </authorList>
    </citation>
    <scope>NUCLEOTIDE SEQUENCE</scope>
    <source>
        <strain evidence="2">CCM 7684</strain>
    </source>
</reference>
<keyword evidence="1" id="KW-1133">Transmembrane helix</keyword>